<feature type="compositionally biased region" description="Basic and acidic residues" evidence="1">
    <location>
        <begin position="198"/>
        <end position="209"/>
    </location>
</feature>
<dbReference type="EMBL" id="JAACJM010000129">
    <property type="protein sequence ID" value="KAF5344075.1"/>
    <property type="molecule type" value="Genomic_DNA"/>
</dbReference>
<feature type="region of interest" description="Disordered" evidence="1">
    <location>
        <begin position="183"/>
        <end position="218"/>
    </location>
</feature>
<organism evidence="2 3">
    <name type="scientific">Tetrapyrgos nigripes</name>
    <dbReference type="NCBI Taxonomy" id="182062"/>
    <lineage>
        <taxon>Eukaryota</taxon>
        <taxon>Fungi</taxon>
        <taxon>Dikarya</taxon>
        <taxon>Basidiomycota</taxon>
        <taxon>Agaricomycotina</taxon>
        <taxon>Agaricomycetes</taxon>
        <taxon>Agaricomycetidae</taxon>
        <taxon>Agaricales</taxon>
        <taxon>Marasmiineae</taxon>
        <taxon>Marasmiaceae</taxon>
        <taxon>Tetrapyrgos</taxon>
    </lineage>
</organism>
<accession>A0A8H5CLS2</accession>
<name>A0A8H5CLS2_9AGAR</name>
<dbReference type="AlphaFoldDB" id="A0A8H5CLS2"/>
<reference evidence="2 3" key="1">
    <citation type="journal article" date="2020" name="ISME J.">
        <title>Uncovering the hidden diversity of litter-decomposition mechanisms in mushroom-forming fungi.</title>
        <authorList>
            <person name="Floudas D."/>
            <person name="Bentzer J."/>
            <person name="Ahren D."/>
            <person name="Johansson T."/>
            <person name="Persson P."/>
            <person name="Tunlid A."/>
        </authorList>
    </citation>
    <scope>NUCLEOTIDE SEQUENCE [LARGE SCALE GENOMIC DNA]</scope>
    <source>
        <strain evidence="2 3">CBS 291.85</strain>
    </source>
</reference>
<evidence type="ECO:0000313" key="3">
    <source>
        <dbReference type="Proteomes" id="UP000559256"/>
    </source>
</evidence>
<gene>
    <name evidence="2" type="ORF">D9758_008879</name>
</gene>
<comment type="caution">
    <text evidence="2">The sequence shown here is derived from an EMBL/GenBank/DDBJ whole genome shotgun (WGS) entry which is preliminary data.</text>
</comment>
<evidence type="ECO:0000256" key="1">
    <source>
        <dbReference type="SAM" id="MobiDB-lite"/>
    </source>
</evidence>
<proteinExistence type="predicted"/>
<evidence type="ECO:0000313" key="2">
    <source>
        <dbReference type="EMBL" id="KAF5344075.1"/>
    </source>
</evidence>
<keyword evidence="3" id="KW-1185">Reference proteome</keyword>
<dbReference type="Proteomes" id="UP000559256">
    <property type="component" value="Unassembled WGS sequence"/>
</dbReference>
<protein>
    <submittedName>
        <fullName evidence="2">Uncharacterized protein</fullName>
    </submittedName>
</protein>
<dbReference type="OrthoDB" id="5419821at2759"/>
<sequence>MAEKLAAIASPVALWISELDEKHMSDKGGCLADVIDIELKRGKNFQNMAQFVFCCHEVDSEAFPSGRKFEEFLNQQEELKQNMKKSIDAALQQFARIASDPRLNSAFTELKARVAPVEFVFIAVLLFLMDEASDKEQAYAVYHLREAIRDRFPDLRMRNDVVELMWAYVKALAQEPNNDLCRVAAKSNKRKRKPSSKLRKEDSDTDYKPTRSAKKSRT</sequence>
<feature type="compositionally biased region" description="Basic residues" evidence="1">
    <location>
        <begin position="187"/>
        <end position="197"/>
    </location>
</feature>